<dbReference type="CDD" id="cd23253">
    <property type="entry name" value="Closteroviridae_RdRp"/>
    <property type="match status" value="1"/>
</dbReference>
<protein>
    <submittedName>
        <fullName evidence="6">RNA-dependent RNA polymerase</fullName>
    </submittedName>
</protein>
<evidence type="ECO:0000256" key="2">
    <source>
        <dbReference type="ARBA" id="ARBA00022679"/>
    </source>
</evidence>
<evidence type="ECO:0000256" key="4">
    <source>
        <dbReference type="ARBA" id="ARBA00022953"/>
    </source>
</evidence>
<dbReference type="Pfam" id="PF00978">
    <property type="entry name" value="RdRP_2"/>
    <property type="match status" value="1"/>
</dbReference>
<evidence type="ECO:0000259" key="5">
    <source>
        <dbReference type="PROSITE" id="PS50507"/>
    </source>
</evidence>
<dbReference type="GO" id="GO:0039694">
    <property type="term" value="P:viral RNA genome replication"/>
    <property type="evidence" value="ECO:0007669"/>
    <property type="project" value="InterPro"/>
</dbReference>
<keyword evidence="2" id="KW-0808">Transferase</keyword>
<dbReference type="GO" id="GO:0006351">
    <property type="term" value="P:DNA-templated transcription"/>
    <property type="evidence" value="ECO:0007669"/>
    <property type="project" value="InterPro"/>
</dbReference>
<dbReference type="GO" id="GO:0003968">
    <property type="term" value="F:RNA-directed RNA polymerase activity"/>
    <property type="evidence" value="ECO:0007669"/>
    <property type="project" value="UniProtKB-KW"/>
</dbReference>
<dbReference type="InterPro" id="IPR043502">
    <property type="entry name" value="DNA/RNA_pol_sf"/>
</dbReference>
<name>A0A0E3SUH2_9CLOS</name>
<reference evidence="6" key="1">
    <citation type="submission" date="2014-12" db="EMBL/GenBank/DDBJ databases">
        <authorList>
            <person name="Reynard J.-S."/>
            <person name="Schneeberger P.H.-H."/>
            <person name="Frey J.E."/>
            <person name="Schaerer S."/>
        </authorList>
    </citation>
    <scope>NUCLEOTIDE SEQUENCE</scope>
    <source>
        <strain evidence="6">Ob</strain>
    </source>
</reference>
<keyword evidence="3" id="KW-0548">Nucleotidyltransferase</keyword>
<dbReference type="EMBL" id="KP313764">
    <property type="protein sequence ID" value="AKB90851.1"/>
    <property type="molecule type" value="Genomic_RNA"/>
</dbReference>
<dbReference type="InterPro" id="IPR047308">
    <property type="entry name" value="Closteroviridae_RdRp"/>
</dbReference>
<feature type="domain" description="RdRp catalytic" evidence="5">
    <location>
        <begin position="272"/>
        <end position="385"/>
    </location>
</feature>
<dbReference type="GO" id="GO:0003723">
    <property type="term" value="F:RNA binding"/>
    <property type="evidence" value="ECO:0007669"/>
    <property type="project" value="InterPro"/>
</dbReference>
<proteinExistence type="predicted"/>
<sequence>MFSVYVMTGTLSGNLGAGFARPPRSHFESIQLFLDDVIPGVGSLQFLHCEADFQTSDFVTNISDFSFSENDVNIRAPKFFKNVPKIRSHVMTKRQNTLKSNILAYEKRNFCGESKSWHPDVNEEVMSVVDRFFEVYVDAAKAESLLREKVTVNSKDLSDWYSSRTPLGKGGLDRELEVTDILGSDLNRFKLMVKGDVKFKMDSEALDDFSPGQNIVFHSRFICAHFSSIFCELVGRLRSVVTKNIILFNGLSFEEFASMLDACLGDRPLYNFKSDEIDISKYDKSQNTFTKAVELEVYRRLGLDQEILDTWGASEFYGKATTGSKSFSAEVFAQRRTGAANTWIGNTIINMALLAQSTDPRDFSAACFAGDDSLLIYEKKPSINFDCYELKFDFDVKYFDSASMYFCGKFLISDGAKTHVVPDPLKLFVKLGKERPPSDKVLVENWRSFLDVTKAFTNNTVLENLVDQFENKYCSSNFSYAAFCAINSLRSNPEQFKRLWFSLFNDSGSSAKSRGKCANVRSVQSV</sequence>
<dbReference type="SUPFAM" id="SSF56672">
    <property type="entry name" value="DNA/RNA polymerases"/>
    <property type="match status" value="1"/>
</dbReference>
<organism evidence="6">
    <name type="scientific">Grapevine leafroll-associated virus 4</name>
    <dbReference type="NCBI Taxonomy" id="70177"/>
    <lineage>
        <taxon>Viruses</taxon>
        <taxon>Riboviria</taxon>
        <taxon>Orthornavirae</taxon>
        <taxon>Kitrinoviricota</taxon>
        <taxon>Alsuviricetes</taxon>
        <taxon>Martellivirales</taxon>
        <taxon>Closteroviridae</taxon>
        <taxon>Ampelovirus</taxon>
        <taxon>Ampelovirus tetravitis</taxon>
    </lineage>
</organism>
<reference evidence="6" key="2">
    <citation type="journal article" date="2015" name="Phytopathology">
        <title>Biological, serological and molecular characterization of a highly divergent strain of GLRaV-4 causing grapevine leafroll disease.</title>
        <authorList>
            <person name="Reynard J.S."/>
            <person name="Schneeberger P.H."/>
            <person name="Frey J."/>
            <person name="Schaerer S."/>
        </authorList>
    </citation>
    <scope>NUCLEOTIDE SEQUENCE</scope>
    <source>
        <strain evidence="6">Ob</strain>
    </source>
</reference>
<evidence type="ECO:0000313" key="6">
    <source>
        <dbReference type="EMBL" id="AKB90851.1"/>
    </source>
</evidence>
<keyword evidence="1 6" id="KW-0696">RNA-directed RNA polymerase</keyword>
<dbReference type="InterPro" id="IPR001788">
    <property type="entry name" value="RNA-dep_RNA_pol_alsuvir"/>
</dbReference>
<evidence type="ECO:0000256" key="3">
    <source>
        <dbReference type="ARBA" id="ARBA00022695"/>
    </source>
</evidence>
<dbReference type="InterPro" id="IPR007094">
    <property type="entry name" value="RNA-dir_pol_PSvirus"/>
</dbReference>
<evidence type="ECO:0000256" key="1">
    <source>
        <dbReference type="ARBA" id="ARBA00022484"/>
    </source>
</evidence>
<accession>A0A0E3SUH2</accession>
<keyword evidence="4" id="KW-0693">Viral RNA replication</keyword>
<dbReference type="PROSITE" id="PS50507">
    <property type="entry name" value="RDRP_SSRNA_POS"/>
    <property type="match status" value="1"/>
</dbReference>